<evidence type="ECO:0000313" key="1">
    <source>
        <dbReference type="EMBL" id="GMN59165.1"/>
    </source>
</evidence>
<reference evidence="1" key="1">
    <citation type="submission" date="2023-07" db="EMBL/GenBank/DDBJ databases">
        <title>draft genome sequence of fig (Ficus carica).</title>
        <authorList>
            <person name="Takahashi T."/>
            <person name="Nishimura K."/>
        </authorList>
    </citation>
    <scope>NUCLEOTIDE SEQUENCE</scope>
</reference>
<sequence>MPLSGSENNSSRVKGNPPEFSHITIVLEVQAKVGQNGARLHVRELTRLTNKERVPLSKNDSSHIKGNPHEFSHKMTMLEVQVMVGQNSTLLLVREPTQQMNKEITPLGASENDLSGIKAVLEVQVMVGQKKTTRLSSYEW</sequence>
<dbReference type="Proteomes" id="UP001187192">
    <property type="component" value="Unassembled WGS sequence"/>
</dbReference>
<proteinExistence type="predicted"/>
<dbReference type="Gramene" id="FCD_00007311-RA">
    <property type="protein sequence ID" value="FCD_00007311-RA:cds"/>
    <property type="gene ID" value="FCD_00007311"/>
</dbReference>
<dbReference type="AlphaFoldDB" id="A0AA88J0Z2"/>
<accession>A0AA88J0Z2</accession>
<comment type="caution">
    <text evidence="1">The sequence shown here is derived from an EMBL/GenBank/DDBJ whole genome shotgun (WGS) entry which is preliminary data.</text>
</comment>
<gene>
    <name evidence="1" type="ORF">TIFTF001_028251</name>
</gene>
<dbReference type="EMBL" id="BTGU01000084">
    <property type="protein sequence ID" value="GMN59165.1"/>
    <property type="molecule type" value="Genomic_DNA"/>
</dbReference>
<evidence type="ECO:0000313" key="2">
    <source>
        <dbReference type="Proteomes" id="UP001187192"/>
    </source>
</evidence>
<organism evidence="1 2">
    <name type="scientific">Ficus carica</name>
    <name type="common">Common fig</name>
    <dbReference type="NCBI Taxonomy" id="3494"/>
    <lineage>
        <taxon>Eukaryota</taxon>
        <taxon>Viridiplantae</taxon>
        <taxon>Streptophyta</taxon>
        <taxon>Embryophyta</taxon>
        <taxon>Tracheophyta</taxon>
        <taxon>Spermatophyta</taxon>
        <taxon>Magnoliopsida</taxon>
        <taxon>eudicotyledons</taxon>
        <taxon>Gunneridae</taxon>
        <taxon>Pentapetalae</taxon>
        <taxon>rosids</taxon>
        <taxon>fabids</taxon>
        <taxon>Rosales</taxon>
        <taxon>Moraceae</taxon>
        <taxon>Ficeae</taxon>
        <taxon>Ficus</taxon>
    </lineage>
</organism>
<protein>
    <submittedName>
        <fullName evidence="1">Uncharacterized protein</fullName>
    </submittedName>
</protein>
<name>A0AA88J0Z2_FICCA</name>
<keyword evidence="2" id="KW-1185">Reference proteome</keyword>